<dbReference type="SUPFAM" id="SSF53335">
    <property type="entry name" value="S-adenosyl-L-methionine-dependent methyltransferases"/>
    <property type="match status" value="1"/>
</dbReference>
<feature type="compositionally biased region" description="Pro residues" evidence="1">
    <location>
        <begin position="34"/>
        <end position="43"/>
    </location>
</feature>
<organism evidence="3 4">
    <name type="scientific">Rickenella mellea</name>
    <dbReference type="NCBI Taxonomy" id="50990"/>
    <lineage>
        <taxon>Eukaryota</taxon>
        <taxon>Fungi</taxon>
        <taxon>Dikarya</taxon>
        <taxon>Basidiomycota</taxon>
        <taxon>Agaricomycotina</taxon>
        <taxon>Agaricomycetes</taxon>
        <taxon>Hymenochaetales</taxon>
        <taxon>Rickenellaceae</taxon>
        <taxon>Rickenella</taxon>
    </lineage>
</organism>
<dbReference type="Pfam" id="PF13847">
    <property type="entry name" value="Methyltransf_31"/>
    <property type="match status" value="1"/>
</dbReference>
<reference evidence="3 4" key="1">
    <citation type="submission" date="2018-06" db="EMBL/GenBank/DDBJ databases">
        <title>A transcriptomic atlas of mushroom development highlights an independent origin of complex multicellularity.</title>
        <authorList>
            <consortium name="DOE Joint Genome Institute"/>
            <person name="Krizsan K."/>
            <person name="Almasi E."/>
            <person name="Merenyi Z."/>
            <person name="Sahu N."/>
            <person name="Viragh M."/>
            <person name="Koszo T."/>
            <person name="Mondo S."/>
            <person name="Kiss B."/>
            <person name="Balint B."/>
            <person name="Kues U."/>
            <person name="Barry K."/>
            <person name="Hegedus J.C."/>
            <person name="Henrissat B."/>
            <person name="Johnson J."/>
            <person name="Lipzen A."/>
            <person name="Ohm R."/>
            <person name="Nagy I."/>
            <person name="Pangilinan J."/>
            <person name="Yan J."/>
            <person name="Xiong Y."/>
            <person name="Grigoriev I.V."/>
            <person name="Hibbett D.S."/>
            <person name="Nagy L.G."/>
        </authorList>
    </citation>
    <scope>NUCLEOTIDE SEQUENCE [LARGE SCALE GENOMIC DNA]</scope>
    <source>
        <strain evidence="3 4">SZMC22713</strain>
    </source>
</reference>
<dbReference type="CDD" id="cd02440">
    <property type="entry name" value="AdoMet_MTases"/>
    <property type="match status" value="1"/>
</dbReference>
<dbReference type="Proteomes" id="UP000294933">
    <property type="component" value="Unassembled WGS sequence"/>
</dbReference>
<keyword evidence="4" id="KW-1185">Reference proteome</keyword>
<evidence type="ECO:0000256" key="1">
    <source>
        <dbReference type="SAM" id="MobiDB-lite"/>
    </source>
</evidence>
<feature type="region of interest" description="Disordered" evidence="1">
    <location>
        <begin position="34"/>
        <end position="67"/>
    </location>
</feature>
<feature type="compositionally biased region" description="Polar residues" evidence="1">
    <location>
        <begin position="51"/>
        <end position="66"/>
    </location>
</feature>
<dbReference type="InterPro" id="IPR025714">
    <property type="entry name" value="Methyltranfer_dom"/>
</dbReference>
<sequence>MDFNNDIHDDLEPEYDMEFNTTFGPNPMELPLSPPISPPPPGHPNYREASPFSTNTSMTSLDSTGSEGFYREESGRMYSALPGVPVVLPVDHAEIRRVSEQHELMKILCGEDTLALMRGVLDPQATRTLRVLDVISNSPWVDEMAEEYPYVKFHGCNFVPTRHPFHDNVQFEVYNLNDGFRGQDASYDIIHAANTFKMTRNFKEWLSEFKRLLRPNGLLIIRDLEIGSWMADGSDRDQFIPALMEHINCVKVSVLSQGIDLDMLPLIGSWLRDLDGFDDVDDTVTSIPVGDWETEVLQKEIGTMARDNIMSVLYSVHPLHRRIGKSAEEIEQLMQSARFELYDKGLRLFERMFCVVARRASNDAGET</sequence>
<feature type="domain" description="Methyltransferase" evidence="2">
    <location>
        <begin position="165"/>
        <end position="227"/>
    </location>
</feature>
<dbReference type="OrthoDB" id="9984419at2759"/>
<evidence type="ECO:0000313" key="3">
    <source>
        <dbReference type="EMBL" id="TDL30019.1"/>
    </source>
</evidence>
<evidence type="ECO:0000313" key="4">
    <source>
        <dbReference type="Proteomes" id="UP000294933"/>
    </source>
</evidence>
<protein>
    <recommendedName>
        <fullName evidence="2">Methyltransferase domain-containing protein</fullName>
    </recommendedName>
</protein>
<dbReference type="Gene3D" id="3.40.50.150">
    <property type="entry name" value="Vaccinia Virus protein VP39"/>
    <property type="match status" value="1"/>
</dbReference>
<evidence type="ECO:0000259" key="2">
    <source>
        <dbReference type="Pfam" id="PF13847"/>
    </source>
</evidence>
<proteinExistence type="predicted"/>
<name>A0A4R5XFS9_9AGAM</name>
<dbReference type="STRING" id="50990.A0A4R5XFS9"/>
<dbReference type="VEuPathDB" id="FungiDB:BD410DRAFT_811410"/>
<dbReference type="AlphaFoldDB" id="A0A4R5XFS9"/>
<dbReference type="EMBL" id="ML170156">
    <property type="protein sequence ID" value="TDL30019.1"/>
    <property type="molecule type" value="Genomic_DNA"/>
</dbReference>
<accession>A0A4R5XFS9</accession>
<dbReference type="InterPro" id="IPR029063">
    <property type="entry name" value="SAM-dependent_MTases_sf"/>
</dbReference>
<gene>
    <name evidence="3" type="ORF">BD410DRAFT_811410</name>
</gene>